<dbReference type="SUPFAM" id="SSF56784">
    <property type="entry name" value="HAD-like"/>
    <property type="match status" value="1"/>
</dbReference>
<evidence type="ECO:0000256" key="1">
    <source>
        <dbReference type="ARBA" id="ARBA00022801"/>
    </source>
</evidence>
<dbReference type="InterPro" id="IPR006379">
    <property type="entry name" value="HAD-SF_hydro_IIB"/>
</dbReference>
<dbReference type="PANTHER" id="PTHR46521">
    <property type="entry name" value="SUCROSE-PHOSPHATASE 2-RELATED"/>
    <property type="match status" value="1"/>
</dbReference>
<dbReference type="GO" id="GO:0016791">
    <property type="term" value="F:phosphatase activity"/>
    <property type="evidence" value="ECO:0007669"/>
    <property type="project" value="UniProtKB-ARBA"/>
</dbReference>
<dbReference type="InterPro" id="IPR006380">
    <property type="entry name" value="SPP-like_dom"/>
</dbReference>
<dbReference type="SFLD" id="SFLDG01140">
    <property type="entry name" value="C2.B:_Phosphomannomutase_and_P"/>
    <property type="match status" value="1"/>
</dbReference>
<organism evidence="3 4">
    <name type="scientific">Thiomicrorhabdus sediminis</name>
    <dbReference type="NCBI Taxonomy" id="2580412"/>
    <lineage>
        <taxon>Bacteria</taxon>
        <taxon>Pseudomonadati</taxon>
        <taxon>Pseudomonadota</taxon>
        <taxon>Gammaproteobacteria</taxon>
        <taxon>Thiotrichales</taxon>
        <taxon>Piscirickettsiaceae</taxon>
        <taxon>Thiomicrorhabdus</taxon>
    </lineage>
</organism>
<sequence length="285" mass="31862">MNKILLCTDMDRTVIPNGLQPESSNARQRFKELCALPSLQLVYVTGRHLQLMQQAISDYDLPAADYAITDVGTRIYYREDSNWCLLPSWQEEIDQDWAHIQPKEVFDRLASIVGMTAQESAKQNKHKISFYIDLRVCNEKDCLAQVAQRLADLNMRSNLIWSIDEFTGTGLLDILPATANKLHAIRFLQQQLGYADRELVFAGDSGNDLEVLSSSVQAVLVANASDAVKSQAQALAARQQNGNRLYLATNQNDACGNYSAGVLQGVLHYMPALKKQLENHFLSKG</sequence>
<dbReference type="Gene3D" id="3.40.50.1000">
    <property type="entry name" value="HAD superfamily/HAD-like"/>
    <property type="match status" value="1"/>
</dbReference>
<dbReference type="PANTHER" id="PTHR46521:SF4">
    <property type="entry name" value="SUCROSE-PHOSPHATASE 2-RELATED"/>
    <property type="match status" value="1"/>
</dbReference>
<proteinExistence type="predicted"/>
<dbReference type="SFLD" id="SFLDG01141">
    <property type="entry name" value="C2.B.1:_Sucrose_Phosphatase_Li"/>
    <property type="match status" value="1"/>
</dbReference>
<dbReference type="AlphaFoldDB" id="A0A4P9K660"/>
<dbReference type="NCBIfam" id="TIGR01484">
    <property type="entry name" value="HAD-SF-IIB"/>
    <property type="match status" value="1"/>
</dbReference>
<dbReference type="InterPro" id="IPR051518">
    <property type="entry name" value="Sucrose_Phosphatase"/>
</dbReference>
<dbReference type="EMBL" id="CP040602">
    <property type="protein sequence ID" value="QCU89950.1"/>
    <property type="molecule type" value="Genomic_DNA"/>
</dbReference>
<reference evidence="3 4" key="1">
    <citation type="submission" date="2019-05" db="EMBL/GenBank/DDBJ databases">
        <title>Thiomicrorhabdus sediminis sp. nov, a novel sulfur-oxidizing bacterium isolated from coastal sediment.</title>
        <authorList>
            <person name="Liu X."/>
        </authorList>
    </citation>
    <scope>NUCLEOTIDE SEQUENCE [LARGE SCALE GENOMIC DNA]</scope>
    <source>
        <strain evidence="3 4">G1</strain>
    </source>
</reference>
<dbReference type="Pfam" id="PF05116">
    <property type="entry name" value="S6PP"/>
    <property type="match status" value="1"/>
</dbReference>
<keyword evidence="4" id="KW-1185">Reference proteome</keyword>
<dbReference type="InterPro" id="IPR023214">
    <property type="entry name" value="HAD_sf"/>
</dbReference>
<dbReference type="Gene3D" id="3.90.1070.10">
    <property type="match status" value="1"/>
</dbReference>
<accession>A0A4P9K660</accession>
<dbReference type="RefSeq" id="WP_138564627.1">
    <property type="nucleotide sequence ID" value="NZ_CP040602.1"/>
</dbReference>
<feature type="domain" description="Sucrose phosphatase-like" evidence="2">
    <location>
        <begin position="3"/>
        <end position="269"/>
    </location>
</feature>
<evidence type="ECO:0000313" key="3">
    <source>
        <dbReference type="EMBL" id="QCU89950.1"/>
    </source>
</evidence>
<dbReference type="InterPro" id="IPR036412">
    <property type="entry name" value="HAD-like_sf"/>
</dbReference>
<dbReference type="SFLD" id="SFLDS00003">
    <property type="entry name" value="Haloacid_Dehalogenase"/>
    <property type="match status" value="1"/>
</dbReference>
<name>A0A4P9K660_9GAMM</name>
<keyword evidence="1 3" id="KW-0378">Hydrolase</keyword>
<protein>
    <submittedName>
        <fullName evidence="3">HAD-IIB family hydrolase</fullName>
    </submittedName>
</protein>
<dbReference type="Proteomes" id="UP000304864">
    <property type="component" value="Chromosome"/>
</dbReference>
<dbReference type="GO" id="GO:0000287">
    <property type="term" value="F:magnesium ion binding"/>
    <property type="evidence" value="ECO:0007669"/>
    <property type="project" value="UniProtKB-ARBA"/>
</dbReference>
<evidence type="ECO:0000259" key="2">
    <source>
        <dbReference type="Pfam" id="PF05116"/>
    </source>
</evidence>
<dbReference type="KEGG" id="thig:FE785_04525"/>
<dbReference type="OrthoDB" id="9815690at2"/>
<evidence type="ECO:0000313" key="4">
    <source>
        <dbReference type="Proteomes" id="UP000304864"/>
    </source>
</evidence>
<gene>
    <name evidence="3" type="ORF">FE785_04525</name>
</gene>